<dbReference type="EMBL" id="QSFD01000003">
    <property type="protein sequence ID" value="RHA19442.1"/>
    <property type="molecule type" value="Genomic_DNA"/>
</dbReference>
<dbReference type="EMBL" id="QROT01000006">
    <property type="protein sequence ID" value="RHL44478.1"/>
    <property type="molecule type" value="Genomic_DNA"/>
</dbReference>
<accession>A0A413RAG7</accession>
<dbReference type="GeneID" id="66467200"/>
<dbReference type="Proteomes" id="UP000284598">
    <property type="component" value="Unassembled WGS sequence"/>
</dbReference>
<evidence type="ECO:0000313" key="11">
    <source>
        <dbReference type="Proteomes" id="UP000286186"/>
    </source>
</evidence>
<dbReference type="Proteomes" id="UP000283314">
    <property type="component" value="Unassembled WGS sequence"/>
</dbReference>
<evidence type="ECO:0000313" key="8">
    <source>
        <dbReference type="Proteomes" id="UP000284598"/>
    </source>
</evidence>
<protein>
    <submittedName>
        <fullName evidence="2">Uncharacterized protein</fullName>
    </submittedName>
</protein>
<dbReference type="AlphaFoldDB" id="A0A413RAG7"/>
<keyword evidence="1" id="KW-0812">Transmembrane</keyword>
<dbReference type="RefSeq" id="WP_117969800.1">
    <property type="nucleotide sequence ID" value="NZ_CABJDQ010000006.1"/>
</dbReference>
<comment type="caution">
    <text evidence="2">The sequence shown here is derived from an EMBL/GenBank/DDBJ whole genome shotgun (WGS) entry which is preliminary data.</text>
</comment>
<sequence length="87" mass="10043">MHTIYEKLWLISSELNHLTKVNKKSLYMAISVMFWILVATIFCVVLEIFCKISYITLAVIIGYVAVIPGYFGAVMYIYRNTTPKDVE</sequence>
<proteinExistence type="predicted"/>
<evidence type="ECO:0000256" key="1">
    <source>
        <dbReference type="SAM" id="Phobius"/>
    </source>
</evidence>
<evidence type="ECO:0000313" key="10">
    <source>
        <dbReference type="Proteomes" id="UP000285740"/>
    </source>
</evidence>
<evidence type="ECO:0000313" key="6">
    <source>
        <dbReference type="EMBL" id="RHL44478.1"/>
    </source>
</evidence>
<dbReference type="Proteomes" id="UP000284779">
    <property type="component" value="Unassembled WGS sequence"/>
</dbReference>
<keyword evidence="9" id="KW-1185">Reference proteome</keyword>
<gene>
    <name evidence="6" type="ORF">DW018_08085</name>
    <name evidence="5" type="ORF">DW652_10955</name>
    <name evidence="4" type="ORF">DW918_08815</name>
    <name evidence="3" type="ORF">DW929_11305</name>
    <name evidence="2" type="ORF">DW944_03595</name>
</gene>
<dbReference type="Proteomes" id="UP000285740">
    <property type="component" value="Unassembled WGS sequence"/>
</dbReference>
<evidence type="ECO:0000313" key="7">
    <source>
        <dbReference type="Proteomes" id="UP000283314"/>
    </source>
</evidence>
<feature type="transmembrane region" description="Helical" evidence="1">
    <location>
        <begin position="55"/>
        <end position="78"/>
    </location>
</feature>
<keyword evidence="1" id="KW-1133">Transmembrane helix</keyword>
<dbReference type="EMBL" id="QRHR01000014">
    <property type="protein sequence ID" value="RHF87007.1"/>
    <property type="molecule type" value="Genomic_DNA"/>
</dbReference>
<dbReference type="Proteomes" id="UP000286186">
    <property type="component" value="Unassembled WGS sequence"/>
</dbReference>
<keyword evidence="1" id="KW-0472">Membrane</keyword>
<evidence type="ECO:0000313" key="2">
    <source>
        <dbReference type="EMBL" id="RHA19442.1"/>
    </source>
</evidence>
<organism evidence="2 9">
    <name type="scientific">Eubacterium ventriosum</name>
    <dbReference type="NCBI Taxonomy" id="39496"/>
    <lineage>
        <taxon>Bacteria</taxon>
        <taxon>Bacillati</taxon>
        <taxon>Bacillota</taxon>
        <taxon>Clostridia</taxon>
        <taxon>Eubacteriales</taxon>
        <taxon>Eubacteriaceae</taxon>
        <taxon>Eubacterium</taxon>
    </lineage>
</organism>
<evidence type="ECO:0000313" key="3">
    <source>
        <dbReference type="EMBL" id="RHA52345.1"/>
    </source>
</evidence>
<evidence type="ECO:0000313" key="5">
    <source>
        <dbReference type="EMBL" id="RHF87007.1"/>
    </source>
</evidence>
<feature type="transmembrane region" description="Helical" evidence="1">
    <location>
        <begin position="26"/>
        <end position="49"/>
    </location>
</feature>
<name>A0A413RAG7_9FIRM</name>
<dbReference type="EMBL" id="QSFO01000016">
    <property type="protein sequence ID" value="RHA52345.1"/>
    <property type="molecule type" value="Genomic_DNA"/>
</dbReference>
<reference evidence="7 8" key="1">
    <citation type="submission" date="2018-08" db="EMBL/GenBank/DDBJ databases">
        <title>A genome reference for cultivated species of the human gut microbiota.</title>
        <authorList>
            <person name="Zou Y."/>
            <person name="Xue W."/>
            <person name="Luo G."/>
        </authorList>
    </citation>
    <scope>NUCLEOTIDE SEQUENCE [LARGE SCALE GENOMIC DNA]</scope>
    <source>
        <strain evidence="6 7">AF37-4</strain>
        <strain evidence="5 11">AM23-22</strain>
        <strain evidence="4 10">AM42-30</strain>
        <strain evidence="3 8">AM43-2</strain>
        <strain evidence="2 9">AM44-11BH</strain>
    </source>
</reference>
<evidence type="ECO:0000313" key="4">
    <source>
        <dbReference type="EMBL" id="RHA78734.1"/>
    </source>
</evidence>
<dbReference type="EMBL" id="QSFV01000032">
    <property type="protein sequence ID" value="RHA78734.1"/>
    <property type="molecule type" value="Genomic_DNA"/>
</dbReference>
<evidence type="ECO:0000313" key="9">
    <source>
        <dbReference type="Proteomes" id="UP000284779"/>
    </source>
</evidence>